<evidence type="ECO:0000256" key="1">
    <source>
        <dbReference type="SAM" id="MobiDB-lite"/>
    </source>
</evidence>
<organism evidence="2 3">
    <name type="scientific">Armillaria ostoyae</name>
    <name type="common">Armillaria root rot fungus</name>
    <dbReference type="NCBI Taxonomy" id="47428"/>
    <lineage>
        <taxon>Eukaryota</taxon>
        <taxon>Fungi</taxon>
        <taxon>Dikarya</taxon>
        <taxon>Basidiomycota</taxon>
        <taxon>Agaricomycotina</taxon>
        <taxon>Agaricomycetes</taxon>
        <taxon>Agaricomycetidae</taxon>
        <taxon>Agaricales</taxon>
        <taxon>Marasmiineae</taxon>
        <taxon>Physalacriaceae</taxon>
        <taxon>Armillaria</taxon>
    </lineage>
</organism>
<evidence type="ECO:0000313" key="2">
    <source>
        <dbReference type="EMBL" id="SJL09544.1"/>
    </source>
</evidence>
<keyword evidence="3" id="KW-1185">Reference proteome</keyword>
<dbReference type="Proteomes" id="UP000219338">
    <property type="component" value="Unassembled WGS sequence"/>
</dbReference>
<evidence type="ECO:0000313" key="3">
    <source>
        <dbReference type="Proteomes" id="UP000219338"/>
    </source>
</evidence>
<feature type="region of interest" description="Disordered" evidence="1">
    <location>
        <begin position="34"/>
        <end position="100"/>
    </location>
</feature>
<proteinExistence type="predicted"/>
<gene>
    <name evidence="2" type="ORF">ARMOST_12924</name>
</gene>
<reference evidence="3" key="1">
    <citation type="journal article" date="2017" name="Nat. Ecol. Evol.">
        <title>Genome expansion and lineage-specific genetic innovations in the forest pathogenic fungi Armillaria.</title>
        <authorList>
            <person name="Sipos G."/>
            <person name="Prasanna A.N."/>
            <person name="Walter M.C."/>
            <person name="O'Connor E."/>
            <person name="Balint B."/>
            <person name="Krizsan K."/>
            <person name="Kiss B."/>
            <person name="Hess J."/>
            <person name="Varga T."/>
            <person name="Slot J."/>
            <person name="Riley R."/>
            <person name="Boka B."/>
            <person name="Rigling D."/>
            <person name="Barry K."/>
            <person name="Lee J."/>
            <person name="Mihaltcheva S."/>
            <person name="LaButti K."/>
            <person name="Lipzen A."/>
            <person name="Waldron R."/>
            <person name="Moloney N.M."/>
            <person name="Sperisen C."/>
            <person name="Kredics L."/>
            <person name="Vagvoelgyi C."/>
            <person name="Patrignani A."/>
            <person name="Fitzpatrick D."/>
            <person name="Nagy I."/>
            <person name="Doyle S."/>
            <person name="Anderson J.B."/>
            <person name="Grigoriev I.V."/>
            <person name="Gueldener U."/>
            <person name="Muensterkoetter M."/>
            <person name="Nagy L.G."/>
        </authorList>
    </citation>
    <scope>NUCLEOTIDE SEQUENCE [LARGE SCALE GENOMIC DNA]</scope>
    <source>
        <strain evidence="3">C18/9</strain>
    </source>
</reference>
<name>A0A284RLB5_ARMOS</name>
<sequence length="134" mass="14831">MHQKTHRGSMGMDIGIWNGLVSRSFGLVVSTMPERNRSLDNGEGSGKQSTQSTDCRDDTACGTKPERKRRSFDSREGNGKQSTQSTDCRDDSMYSPEGGRAFDHTHATFDLLSHLDTSIPRILNETLNLLSLVP</sequence>
<accession>A0A284RLB5</accession>
<dbReference type="EMBL" id="FUEG01000010">
    <property type="protein sequence ID" value="SJL09544.1"/>
    <property type="molecule type" value="Genomic_DNA"/>
</dbReference>
<dbReference type="AlphaFoldDB" id="A0A284RLB5"/>
<protein>
    <submittedName>
        <fullName evidence="2">Uncharacterized protein</fullName>
    </submittedName>
</protein>